<comment type="caution">
    <text evidence="3">The sequence shown here is derived from an EMBL/GenBank/DDBJ whole genome shotgun (WGS) entry which is preliminary data.</text>
</comment>
<dbReference type="GO" id="GO:0030313">
    <property type="term" value="C:cell envelope"/>
    <property type="evidence" value="ECO:0007669"/>
    <property type="project" value="UniProtKB-SubCell"/>
</dbReference>
<proteinExistence type="predicted"/>
<evidence type="ECO:0000313" key="4">
    <source>
        <dbReference type="Proteomes" id="UP000245488"/>
    </source>
</evidence>
<dbReference type="Pfam" id="PF07940">
    <property type="entry name" value="Hepar_II_III_C"/>
    <property type="match status" value="1"/>
</dbReference>
<dbReference type="Proteomes" id="UP000245488">
    <property type="component" value="Chromosome"/>
</dbReference>
<protein>
    <submittedName>
        <fullName evidence="3">Heparinase</fullName>
    </submittedName>
</protein>
<evidence type="ECO:0000313" key="3">
    <source>
        <dbReference type="EMBL" id="PWT27370.1"/>
    </source>
</evidence>
<feature type="domain" description="Heparinase II/III-like C-terminal" evidence="2">
    <location>
        <begin position="403"/>
        <end position="485"/>
    </location>
</feature>
<comment type="subcellular location">
    <subcellularLocation>
        <location evidence="1">Cell envelope</location>
    </subcellularLocation>
</comment>
<dbReference type="AlphaFoldDB" id="A0A317G4J2"/>
<dbReference type="Gene3D" id="1.50.10.100">
    <property type="entry name" value="Chondroitin AC/alginate lyase"/>
    <property type="match status" value="1"/>
</dbReference>
<sequence>MHMEYLYRDALSRAGNVHAITDLWDNLRESITENARKYLIKDAEHYLGYSFAPIPATLFMDFKRTGNRVRFEDVYFNKRRVLNSLVLGELCEDKGRFVDDIINGIYSICEESAWQLPAHNSYKRDTPQNILPDTDRPIIELFACETGAQLATISYVLKDKLDSVSDEICHRINSELTKRIIKPYLNEHFWWMGREEEPMCNWTIWCTQNILLTAAQMDDPTIPLEDILSKAAGSVDYFLKDYGDDGCCDEGAMYYHHAGLCMYITTYLLDLMTDGAFKGCMKNAKIKNIAEYISNVHIHGSFYLNYADCAPILEPAGAREYLLGKMVDSPSLMSYAALDFKSSLESNEVSSTESFASVKASSAHYLKDEINLSYRLLTIMYEKEILNYAKKNPDQIPAGNVYYESAGVFVTRHGDIVLSVKAGDNDDSHNHNDTGSVILYAKNKPALIDVGVESYTAKTFSERRYEIWTMQSGYHNLPTIAGYDQLPGADYHASSVQVSDDLTSIELDIRDAYPQECKLRSYKRYASLIPSQSASYQDSESDSGLGDVADKSLDSASIPEGKLIIKDRWEFEDDADNKDIILNFMTYEKPEAMLSEDPSTDGIFKIGDLCTFKVTGASRYEIEAIPVTDPRLQKTWKHEIYRVRFYPCENSNEFTLSAI</sequence>
<dbReference type="GO" id="GO:0016829">
    <property type="term" value="F:lyase activity"/>
    <property type="evidence" value="ECO:0007669"/>
    <property type="project" value="InterPro"/>
</dbReference>
<dbReference type="InterPro" id="IPR012480">
    <property type="entry name" value="Hepar_II_III_C"/>
</dbReference>
<keyword evidence="4" id="KW-1185">Reference proteome</keyword>
<dbReference type="Gene3D" id="2.70.98.70">
    <property type="match status" value="1"/>
</dbReference>
<dbReference type="InterPro" id="IPR008929">
    <property type="entry name" value="Chondroitin_lyas"/>
</dbReference>
<name>A0A317G4J2_BUTFI</name>
<evidence type="ECO:0000259" key="2">
    <source>
        <dbReference type="Pfam" id="PF07940"/>
    </source>
</evidence>
<dbReference type="SUPFAM" id="SSF48230">
    <property type="entry name" value="Chondroitin AC/alginate lyase"/>
    <property type="match status" value="1"/>
</dbReference>
<reference evidence="3 4" key="1">
    <citation type="submission" date="2017-09" db="EMBL/GenBank/DDBJ databases">
        <title>High-quality draft genome sequence of Butyrivibrio fibrisolvens INBov1, isolated from cow rumen.</title>
        <authorList>
            <person name="Rodriguez Hernaez J."/>
            <person name="Rivarola M."/>
            <person name="Paniego N."/>
            <person name="Cravero S."/>
            <person name="Ceron Cucchi M."/>
            <person name="Martinez M.C."/>
        </authorList>
    </citation>
    <scope>NUCLEOTIDE SEQUENCE [LARGE SCALE GENOMIC DNA]</scope>
    <source>
        <strain evidence="3 4">INBov1</strain>
    </source>
</reference>
<evidence type="ECO:0000256" key="1">
    <source>
        <dbReference type="ARBA" id="ARBA00004196"/>
    </source>
</evidence>
<dbReference type="EMBL" id="NXNG01000001">
    <property type="protein sequence ID" value="PWT27370.1"/>
    <property type="molecule type" value="Genomic_DNA"/>
</dbReference>
<organism evidence="3 4">
    <name type="scientific">Butyrivibrio fibrisolvens</name>
    <dbReference type="NCBI Taxonomy" id="831"/>
    <lineage>
        <taxon>Bacteria</taxon>
        <taxon>Bacillati</taxon>
        <taxon>Bacillota</taxon>
        <taxon>Clostridia</taxon>
        <taxon>Lachnospirales</taxon>
        <taxon>Lachnospiraceae</taxon>
        <taxon>Butyrivibrio</taxon>
    </lineage>
</organism>
<gene>
    <name evidence="3" type="ORF">CPT75_09800</name>
</gene>
<accession>A0A317G4J2</accession>